<evidence type="ECO:0008006" key="3">
    <source>
        <dbReference type="Google" id="ProtNLM"/>
    </source>
</evidence>
<dbReference type="Proteomes" id="UP000034048">
    <property type="component" value="Unassembled WGS sequence"/>
</dbReference>
<dbReference type="AlphaFoldDB" id="A0A0G0NDP5"/>
<protein>
    <recommendedName>
        <fullName evidence="3">Transposase</fullName>
    </recommendedName>
</protein>
<reference evidence="1 2" key="1">
    <citation type="journal article" date="2015" name="Nature">
        <title>rRNA introns, odd ribosomes, and small enigmatic genomes across a large radiation of phyla.</title>
        <authorList>
            <person name="Brown C.T."/>
            <person name="Hug L.A."/>
            <person name="Thomas B.C."/>
            <person name="Sharon I."/>
            <person name="Castelle C.J."/>
            <person name="Singh A."/>
            <person name="Wilkins M.J."/>
            <person name="Williams K.H."/>
            <person name="Banfield J.F."/>
        </authorList>
    </citation>
    <scope>NUCLEOTIDE SEQUENCE [LARGE SCALE GENOMIC DNA]</scope>
</reference>
<name>A0A0G0NDP5_9BACT</name>
<proteinExistence type="predicted"/>
<evidence type="ECO:0000313" key="1">
    <source>
        <dbReference type="EMBL" id="KKR13588.1"/>
    </source>
</evidence>
<dbReference type="EMBL" id="LBWS01000044">
    <property type="protein sequence ID" value="KKR13588.1"/>
    <property type="molecule type" value="Genomic_DNA"/>
</dbReference>
<comment type="caution">
    <text evidence="1">The sequence shown here is derived from an EMBL/GenBank/DDBJ whole genome shotgun (WGS) entry which is preliminary data.</text>
</comment>
<accession>A0A0G0NDP5</accession>
<sequence length="229" mass="26944">MSKLWQAMWVSKQLNEVNTDDHKSINIEPQPIVVVADATFFSRSYGVLIFREPKLKKNLLWKEIHSETPGQYQQLKLEIERMGFEIEAVVLDGKRGVRGVFSGIPTQMCQFHQVAIINRYLTRRPILEAGKELRQIALQLTSLAETDLIKLLDDWQLKWKEFLKEKTTNPVTDHWNYTHRRIRAAHRSLRTNLPYLFTYQKYPDLNIPNTCNSLDGYNTTLKMEKSFNY</sequence>
<gene>
    <name evidence="1" type="ORF">UT42_C0044G0007</name>
</gene>
<organism evidence="1 2">
    <name type="scientific">Candidatus Falkowbacteria bacterium GW2011_GWA2_39_24</name>
    <dbReference type="NCBI Taxonomy" id="1618634"/>
    <lineage>
        <taxon>Bacteria</taxon>
        <taxon>Candidatus Falkowiibacteriota</taxon>
    </lineage>
</organism>
<evidence type="ECO:0000313" key="2">
    <source>
        <dbReference type="Proteomes" id="UP000034048"/>
    </source>
</evidence>